<evidence type="ECO:0000259" key="4">
    <source>
        <dbReference type="Pfam" id="PF04355"/>
    </source>
</evidence>
<dbReference type="InterPro" id="IPR037873">
    <property type="entry name" value="BamE-like"/>
</dbReference>
<comment type="caution">
    <text evidence="5">The sequence shown here is derived from an EMBL/GenBank/DDBJ whole genome shotgun (WGS) entry which is preliminary data.</text>
</comment>
<name>A3V6G1_9RHOB</name>
<dbReference type="STRING" id="314232.SKA53_05338"/>
<dbReference type="PROSITE" id="PS51257">
    <property type="entry name" value="PROKAR_LIPOPROTEIN"/>
    <property type="match status" value="1"/>
</dbReference>
<accession>A3V6G1</accession>
<keyword evidence="5" id="KW-0449">Lipoprotein</keyword>
<dbReference type="InterPro" id="IPR007450">
    <property type="entry name" value="BamE_dom"/>
</dbReference>
<dbReference type="RefSeq" id="WP_007205023.1">
    <property type="nucleotide sequence ID" value="NZ_CH672414.1"/>
</dbReference>
<dbReference type="EMBL" id="AAMS01000005">
    <property type="protein sequence ID" value="EAQ06485.1"/>
    <property type="molecule type" value="Genomic_DNA"/>
</dbReference>
<feature type="chain" id="PRO_5002660858" evidence="3">
    <location>
        <begin position="25"/>
        <end position="159"/>
    </location>
</feature>
<keyword evidence="6" id="KW-1185">Reference proteome</keyword>
<evidence type="ECO:0000256" key="3">
    <source>
        <dbReference type="SAM" id="SignalP"/>
    </source>
</evidence>
<sequence>MNMTKLRASLRVSGFVAAVVAVTACTPMTRFNGFAPAARELAQVQIGQTTRADVVTLFGAPTSDGGMRSDTIYYVASQFDRIGPFAPKEVDRTVIAVRFDSAERVRNVTRYTLQDGRIVQLDRRVTDDGIEDIGVLEQLLGSFGRIDAGSFLGAEGGGF</sequence>
<feature type="domain" description="Outer membrane protein assembly factor BamE" evidence="4">
    <location>
        <begin position="38"/>
        <end position="108"/>
    </location>
</feature>
<evidence type="ECO:0000313" key="6">
    <source>
        <dbReference type="Proteomes" id="UP000004507"/>
    </source>
</evidence>
<keyword evidence="1 3" id="KW-0732">Signal</keyword>
<evidence type="ECO:0000256" key="1">
    <source>
        <dbReference type="ARBA" id="ARBA00022729"/>
    </source>
</evidence>
<dbReference type="Proteomes" id="UP000004507">
    <property type="component" value="Unassembled WGS sequence"/>
</dbReference>
<proteinExistence type="predicted"/>
<organism evidence="5 6">
    <name type="scientific">Yoonia vestfoldensis SKA53</name>
    <dbReference type="NCBI Taxonomy" id="314232"/>
    <lineage>
        <taxon>Bacteria</taxon>
        <taxon>Pseudomonadati</taxon>
        <taxon>Pseudomonadota</taxon>
        <taxon>Alphaproteobacteria</taxon>
        <taxon>Rhodobacterales</taxon>
        <taxon>Paracoccaceae</taxon>
        <taxon>Yoonia</taxon>
    </lineage>
</organism>
<dbReference type="OrthoDB" id="7203955at2"/>
<feature type="signal peptide" evidence="3">
    <location>
        <begin position="1"/>
        <end position="24"/>
    </location>
</feature>
<dbReference type="Gene3D" id="3.30.1450.10">
    <property type="match status" value="1"/>
</dbReference>
<dbReference type="eggNOG" id="COG2913">
    <property type="taxonomic scope" value="Bacteria"/>
</dbReference>
<dbReference type="AlphaFoldDB" id="A3V6G1"/>
<dbReference type="GO" id="GO:0019867">
    <property type="term" value="C:outer membrane"/>
    <property type="evidence" value="ECO:0007669"/>
    <property type="project" value="InterPro"/>
</dbReference>
<evidence type="ECO:0000256" key="2">
    <source>
        <dbReference type="ARBA" id="ARBA00023136"/>
    </source>
</evidence>
<gene>
    <name evidence="5" type="ORF">SKA53_05338</name>
</gene>
<evidence type="ECO:0000313" key="5">
    <source>
        <dbReference type="EMBL" id="EAQ06485.1"/>
    </source>
</evidence>
<protein>
    <submittedName>
        <fullName evidence="5">Lipoprotein, SmpA/OmlA family</fullName>
    </submittedName>
</protein>
<keyword evidence="2" id="KW-0472">Membrane</keyword>
<dbReference type="HOGENOM" id="CLU_104933_0_0_5"/>
<reference evidence="5 6" key="1">
    <citation type="submission" date="2006-01" db="EMBL/GenBank/DDBJ databases">
        <authorList>
            <person name="Hagstrom A."/>
            <person name="Ferriera S."/>
            <person name="Johnson J."/>
            <person name="Kravitz S."/>
            <person name="Halpern A."/>
            <person name="Remington K."/>
            <person name="Beeson K."/>
            <person name="Tran B."/>
            <person name="Rogers Y.-H."/>
            <person name="Friedman R."/>
            <person name="Venter J.C."/>
        </authorList>
    </citation>
    <scope>NUCLEOTIDE SEQUENCE [LARGE SCALE GENOMIC DNA]</scope>
    <source>
        <strain evidence="5 6">SKA53</strain>
    </source>
</reference>
<dbReference type="Pfam" id="PF04355">
    <property type="entry name" value="BamE"/>
    <property type="match status" value="1"/>
</dbReference>